<sequence length="73" mass="8416">MSEIKDLYGTKVKIPMIFLQVLQLLSQNCCLPLPELKNKIDTMRKVGSKMQHYENSVWKVGNVELRTHISVEA</sequence>
<gene>
    <name evidence="1" type="ORF">V6N11_003564</name>
</gene>
<comment type="caution">
    <text evidence="1">The sequence shown here is derived from an EMBL/GenBank/DDBJ whole genome shotgun (WGS) entry which is preliminary data.</text>
</comment>
<evidence type="ECO:0000313" key="2">
    <source>
        <dbReference type="Proteomes" id="UP001396334"/>
    </source>
</evidence>
<proteinExistence type="predicted"/>
<reference evidence="1 2" key="1">
    <citation type="journal article" date="2024" name="G3 (Bethesda)">
        <title>Genome assembly of Hibiscus sabdariffa L. provides insights into metabolisms of medicinal natural products.</title>
        <authorList>
            <person name="Kim T."/>
        </authorList>
    </citation>
    <scope>NUCLEOTIDE SEQUENCE [LARGE SCALE GENOMIC DNA]</scope>
    <source>
        <strain evidence="1">TK-2024</strain>
        <tissue evidence="1">Old leaves</tissue>
    </source>
</reference>
<dbReference type="EMBL" id="JBBPBN010000015">
    <property type="protein sequence ID" value="KAK9023343.1"/>
    <property type="molecule type" value="Genomic_DNA"/>
</dbReference>
<accession>A0ABR2SDN8</accession>
<evidence type="ECO:0000313" key="1">
    <source>
        <dbReference type="EMBL" id="KAK9023343.1"/>
    </source>
</evidence>
<keyword evidence="2" id="KW-1185">Reference proteome</keyword>
<protein>
    <submittedName>
        <fullName evidence="1">Uncharacterized protein</fullName>
    </submittedName>
</protein>
<name>A0ABR2SDN8_9ROSI</name>
<dbReference type="Proteomes" id="UP001396334">
    <property type="component" value="Unassembled WGS sequence"/>
</dbReference>
<organism evidence="1 2">
    <name type="scientific">Hibiscus sabdariffa</name>
    <name type="common">roselle</name>
    <dbReference type="NCBI Taxonomy" id="183260"/>
    <lineage>
        <taxon>Eukaryota</taxon>
        <taxon>Viridiplantae</taxon>
        <taxon>Streptophyta</taxon>
        <taxon>Embryophyta</taxon>
        <taxon>Tracheophyta</taxon>
        <taxon>Spermatophyta</taxon>
        <taxon>Magnoliopsida</taxon>
        <taxon>eudicotyledons</taxon>
        <taxon>Gunneridae</taxon>
        <taxon>Pentapetalae</taxon>
        <taxon>rosids</taxon>
        <taxon>malvids</taxon>
        <taxon>Malvales</taxon>
        <taxon>Malvaceae</taxon>
        <taxon>Malvoideae</taxon>
        <taxon>Hibiscus</taxon>
    </lineage>
</organism>